<evidence type="ECO:0000313" key="1">
    <source>
        <dbReference type="EMBL" id="PDP44146.1"/>
    </source>
</evidence>
<proteinExistence type="predicted"/>
<name>A0A2A6E9F9_TANFO</name>
<comment type="caution">
    <text evidence="1">The sequence shown here is derived from an EMBL/GenBank/DDBJ whole genome shotgun (WGS) entry which is preliminary data.</text>
</comment>
<reference evidence="1 2" key="1">
    <citation type="submission" date="2017-09" db="EMBL/GenBank/DDBJ databases">
        <title>Phase variable restriction modification systems are present in the genome sequences of periodontal pathogens Prevotella intermedia, Tannerella forsythia and Porphyromonas gingivalis.</title>
        <authorList>
            <person name="Haigh R.D."/>
            <person name="Crawford L."/>
            <person name="Ralph J."/>
            <person name="Wanford J."/>
            <person name="Vartoukian S.R."/>
            <person name="Hijazib K."/>
            <person name="Wade W."/>
            <person name="Oggioni M.R."/>
        </authorList>
    </citation>
    <scope>NUCLEOTIDE SEQUENCE [LARGE SCALE GENOMIC DNA]</scope>
    <source>
        <strain evidence="1 2">WW11663</strain>
    </source>
</reference>
<dbReference type="Proteomes" id="UP000219259">
    <property type="component" value="Unassembled WGS sequence"/>
</dbReference>
<dbReference type="EMBL" id="NSLJ01000009">
    <property type="protein sequence ID" value="PDP44146.1"/>
    <property type="molecule type" value="Genomic_DNA"/>
</dbReference>
<evidence type="ECO:0000313" key="2">
    <source>
        <dbReference type="Proteomes" id="UP000219259"/>
    </source>
</evidence>
<accession>A0A2A6E9F9</accession>
<gene>
    <name evidence="1" type="ORF">CLI86_04645</name>
</gene>
<dbReference type="AlphaFoldDB" id="A0A2A6E9F9"/>
<sequence length="120" mass="14304">MKKQNPLHILTFIIWPYKKSHRNLQMTILSHHFFIWIKIMKRKFFCVLAVVGIFFSTEVFAGMYFKTWCGVEGMTVGPECFENWCDFNEYLQELNEAYCDGQRGKIDWVSDRAVELDFSL</sequence>
<protein>
    <submittedName>
        <fullName evidence="1">Uncharacterized protein</fullName>
    </submittedName>
</protein>
<organism evidence="1 2">
    <name type="scientific">Tannerella forsythia</name>
    <name type="common">Bacteroides forsythus</name>
    <dbReference type="NCBI Taxonomy" id="28112"/>
    <lineage>
        <taxon>Bacteria</taxon>
        <taxon>Pseudomonadati</taxon>
        <taxon>Bacteroidota</taxon>
        <taxon>Bacteroidia</taxon>
        <taxon>Bacteroidales</taxon>
        <taxon>Tannerellaceae</taxon>
        <taxon>Tannerella</taxon>
    </lineage>
</organism>